<dbReference type="PANTHER" id="PTHR30055:SF222">
    <property type="entry name" value="REGULATORY PROTEIN"/>
    <property type="match status" value="1"/>
</dbReference>
<dbReference type="PROSITE" id="PS50977">
    <property type="entry name" value="HTH_TETR_2"/>
    <property type="match status" value="1"/>
</dbReference>
<keyword evidence="1 2" id="KW-0238">DNA-binding</keyword>
<sequence length="190" mass="20595">MARPRSEDKRNALLAAATQVFADDGINAPTARIAKAAGVAEGTLFTYFSNKDELLNQLYLDLKSELRGAMLSSYPRAADVKQRARHVWLSYIDWGIANPHKRKVVAQLAVSDRITAGSKAVSAGAFSEFNAMVEESMAKGVLRNHPPAFVGAILVAVAETTMDFMGKEPAAAEQYRTAGFEAFWRAVATS</sequence>
<evidence type="ECO:0000259" key="3">
    <source>
        <dbReference type="PROSITE" id="PS50977"/>
    </source>
</evidence>
<dbReference type="EMBL" id="JAVDVY010000002">
    <property type="protein sequence ID" value="MDR7135371.1"/>
    <property type="molecule type" value="Genomic_DNA"/>
</dbReference>
<dbReference type="SUPFAM" id="SSF46689">
    <property type="entry name" value="Homeodomain-like"/>
    <property type="match status" value="1"/>
</dbReference>
<accession>A0ABU1WCI9</accession>
<evidence type="ECO:0000256" key="1">
    <source>
        <dbReference type="ARBA" id="ARBA00023125"/>
    </source>
</evidence>
<evidence type="ECO:0000313" key="4">
    <source>
        <dbReference type="EMBL" id="MDR7135371.1"/>
    </source>
</evidence>
<dbReference type="RefSeq" id="WP_310063003.1">
    <property type="nucleotide sequence ID" value="NZ_JAVDVY010000002.1"/>
</dbReference>
<name>A0ABU1WCI9_9GAMM</name>
<comment type="caution">
    <text evidence="4">The sequence shown here is derived from an EMBL/GenBank/DDBJ whole genome shotgun (WGS) entry which is preliminary data.</text>
</comment>
<feature type="domain" description="HTH tetR-type" evidence="3">
    <location>
        <begin position="7"/>
        <end position="66"/>
    </location>
</feature>
<dbReference type="InterPro" id="IPR001647">
    <property type="entry name" value="HTH_TetR"/>
</dbReference>
<dbReference type="Pfam" id="PF00440">
    <property type="entry name" value="TetR_N"/>
    <property type="match status" value="1"/>
</dbReference>
<dbReference type="PANTHER" id="PTHR30055">
    <property type="entry name" value="HTH-TYPE TRANSCRIPTIONAL REGULATOR RUTR"/>
    <property type="match status" value="1"/>
</dbReference>
<feature type="DNA-binding region" description="H-T-H motif" evidence="2">
    <location>
        <begin position="29"/>
        <end position="48"/>
    </location>
</feature>
<reference evidence="4 5" key="1">
    <citation type="submission" date="2023-07" db="EMBL/GenBank/DDBJ databases">
        <title>Sorghum-associated microbial communities from plants grown in Nebraska, USA.</title>
        <authorList>
            <person name="Schachtman D."/>
        </authorList>
    </citation>
    <scope>NUCLEOTIDE SEQUENCE [LARGE SCALE GENOMIC DNA]</scope>
    <source>
        <strain evidence="4 5">BE198</strain>
    </source>
</reference>
<dbReference type="InterPro" id="IPR009057">
    <property type="entry name" value="Homeodomain-like_sf"/>
</dbReference>
<keyword evidence="5" id="KW-1185">Reference proteome</keyword>
<protein>
    <submittedName>
        <fullName evidence="4">AcrR family transcriptional regulator</fullName>
    </submittedName>
</protein>
<dbReference type="InterPro" id="IPR050109">
    <property type="entry name" value="HTH-type_TetR-like_transc_reg"/>
</dbReference>
<dbReference type="PRINTS" id="PR00455">
    <property type="entry name" value="HTHTETR"/>
</dbReference>
<organism evidence="4 5">
    <name type="scientific">Lysobacter niastensis</name>
    <dbReference type="NCBI Taxonomy" id="380629"/>
    <lineage>
        <taxon>Bacteria</taxon>
        <taxon>Pseudomonadati</taxon>
        <taxon>Pseudomonadota</taxon>
        <taxon>Gammaproteobacteria</taxon>
        <taxon>Lysobacterales</taxon>
        <taxon>Lysobacteraceae</taxon>
        <taxon>Lysobacter</taxon>
    </lineage>
</organism>
<evidence type="ECO:0000256" key="2">
    <source>
        <dbReference type="PROSITE-ProRule" id="PRU00335"/>
    </source>
</evidence>
<dbReference type="Proteomes" id="UP001251524">
    <property type="component" value="Unassembled WGS sequence"/>
</dbReference>
<gene>
    <name evidence="4" type="ORF">J2X06_002580</name>
</gene>
<proteinExistence type="predicted"/>
<evidence type="ECO:0000313" key="5">
    <source>
        <dbReference type="Proteomes" id="UP001251524"/>
    </source>
</evidence>
<dbReference type="Gene3D" id="1.10.357.10">
    <property type="entry name" value="Tetracycline Repressor, domain 2"/>
    <property type="match status" value="1"/>
</dbReference>